<protein>
    <submittedName>
        <fullName evidence="3">Uncharacterized protein</fullName>
    </submittedName>
</protein>
<evidence type="ECO:0000313" key="4">
    <source>
        <dbReference type="Proteomes" id="UP000700596"/>
    </source>
</evidence>
<feature type="chain" id="PRO_5040402754" evidence="2">
    <location>
        <begin position="20"/>
        <end position="340"/>
    </location>
</feature>
<feature type="region of interest" description="Disordered" evidence="1">
    <location>
        <begin position="90"/>
        <end position="116"/>
    </location>
</feature>
<keyword evidence="4" id="KW-1185">Reference proteome</keyword>
<comment type="caution">
    <text evidence="3">The sequence shown here is derived from an EMBL/GenBank/DDBJ whole genome shotgun (WGS) entry which is preliminary data.</text>
</comment>
<evidence type="ECO:0000256" key="1">
    <source>
        <dbReference type="SAM" id="MobiDB-lite"/>
    </source>
</evidence>
<feature type="signal peptide" evidence="2">
    <location>
        <begin position="1"/>
        <end position="19"/>
    </location>
</feature>
<dbReference type="EMBL" id="JAGMWT010000011">
    <property type="protein sequence ID" value="KAH7119723.1"/>
    <property type="molecule type" value="Genomic_DNA"/>
</dbReference>
<dbReference type="AlphaFoldDB" id="A0A9P9DIE5"/>
<keyword evidence="2" id="KW-0732">Signal</keyword>
<evidence type="ECO:0000313" key="3">
    <source>
        <dbReference type="EMBL" id="KAH7119723.1"/>
    </source>
</evidence>
<accession>A0A9P9DIE5</accession>
<feature type="compositionally biased region" description="Polar residues" evidence="1">
    <location>
        <begin position="103"/>
        <end position="116"/>
    </location>
</feature>
<gene>
    <name evidence="3" type="ORF">B0J11DRAFT_67345</name>
</gene>
<dbReference type="OrthoDB" id="5320938at2759"/>
<evidence type="ECO:0000256" key="2">
    <source>
        <dbReference type="SAM" id="SignalP"/>
    </source>
</evidence>
<proteinExistence type="predicted"/>
<dbReference type="Proteomes" id="UP000700596">
    <property type="component" value="Unassembled WGS sequence"/>
</dbReference>
<sequence length="340" mass="35498">MLYSSALVVGTLAVGQAAAGNVRHASFHARRNAKPAGIEAIDVKRLAQDAEVYAKINWSTFNWDSLLETVFPKTSATPVPEVNVKATPAAVVTPTSTPEQKPAPSSTQEAAKPSATQKSNIVEDIFGGVEAFSAKIGVQKAGVNDKANNGAIWIGTGGPLTVKHINNNGQEQFLYCWKSAGFTGMTINVNAPAIAVRLPKDGTPVTTSHAAAVPFACASAAEGTKLAVFGGVNATWFEAEYATPSTEKPYGVGAFDVSRLINPHGSLITAKGSKCTSDFTQCYYECKDKSLSHCGEPESYTLVNCDASKGGGSGHDAVMKGDGGGCNMSTQGEEIEVRYG</sequence>
<reference evidence="3" key="1">
    <citation type="journal article" date="2021" name="Nat. Commun.">
        <title>Genetic determinants of endophytism in the Arabidopsis root mycobiome.</title>
        <authorList>
            <person name="Mesny F."/>
            <person name="Miyauchi S."/>
            <person name="Thiergart T."/>
            <person name="Pickel B."/>
            <person name="Atanasova L."/>
            <person name="Karlsson M."/>
            <person name="Huettel B."/>
            <person name="Barry K.W."/>
            <person name="Haridas S."/>
            <person name="Chen C."/>
            <person name="Bauer D."/>
            <person name="Andreopoulos W."/>
            <person name="Pangilinan J."/>
            <person name="LaButti K."/>
            <person name="Riley R."/>
            <person name="Lipzen A."/>
            <person name="Clum A."/>
            <person name="Drula E."/>
            <person name="Henrissat B."/>
            <person name="Kohler A."/>
            <person name="Grigoriev I.V."/>
            <person name="Martin F.M."/>
            <person name="Hacquard S."/>
        </authorList>
    </citation>
    <scope>NUCLEOTIDE SEQUENCE</scope>
    <source>
        <strain evidence="3">MPI-CAGE-CH-0243</strain>
    </source>
</reference>
<organism evidence="3 4">
    <name type="scientific">Dendryphion nanum</name>
    <dbReference type="NCBI Taxonomy" id="256645"/>
    <lineage>
        <taxon>Eukaryota</taxon>
        <taxon>Fungi</taxon>
        <taxon>Dikarya</taxon>
        <taxon>Ascomycota</taxon>
        <taxon>Pezizomycotina</taxon>
        <taxon>Dothideomycetes</taxon>
        <taxon>Pleosporomycetidae</taxon>
        <taxon>Pleosporales</taxon>
        <taxon>Torulaceae</taxon>
        <taxon>Dendryphion</taxon>
    </lineage>
</organism>
<name>A0A9P9DIE5_9PLEO</name>